<proteinExistence type="predicted"/>
<gene>
    <name evidence="1" type="ORF">BILFYP9_00856</name>
</gene>
<name>A0A6N2RXG0_9BACE</name>
<reference evidence="1" key="1">
    <citation type="submission" date="2019-11" db="EMBL/GenBank/DDBJ databases">
        <authorList>
            <person name="Feng L."/>
        </authorList>
    </citation>
    <scope>NUCLEOTIDE SEQUENCE</scope>
    <source>
        <strain evidence="1">BintestinalisLFYP9</strain>
    </source>
</reference>
<dbReference type="AlphaFoldDB" id="A0A6N2RXG0"/>
<evidence type="ECO:0000313" key="1">
    <source>
        <dbReference type="EMBL" id="VYS86013.1"/>
    </source>
</evidence>
<accession>A0A6N2RXG0</accession>
<dbReference type="RefSeq" id="WP_195360748.1">
    <property type="nucleotide sequence ID" value="NZ_CACRSU010000011.1"/>
</dbReference>
<sequence>MNNPIYIAFDDADSLLGHFFQGCADYIKQNVVQEGMSYESINSESLTKDTINKYTCNAEEYVFCSFSHGTDSALLCNNMPYIETNDNVCNFYSSVFYTFSCHTAKGIGQEFQDAYVLWYLGYKEEAWVVPSYEDIFINCATSGLISYIKGKTIKQSYEDMIAEYDKHIKTGKVNPIYAALLKNKMALVSIINNDDKTILD</sequence>
<dbReference type="EMBL" id="CACRSU010000011">
    <property type="protein sequence ID" value="VYS86013.1"/>
    <property type="molecule type" value="Genomic_DNA"/>
</dbReference>
<protein>
    <recommendedName>
        <fullName evidence="2">Gingipain domain-containing protein</fullName>
    </recommendedName>
</protein>
<evidence type="ECO:0008006" key="2">
    <source>
        <dbReference type="Google" id="ProtNLM"/>
    </source>
</evidence>
<organism evidence="1">
    <name type="scientific">Bacteroides intestinalis</name>
    <dbReference type="NCBI Taxonomy" id="329854"/>
    <lineage>
        <taxon>Bacteria</taxon>
        <taxon>Pseudomonadati</taxon>
        <taxon>Bacteroidota</taxon>
        <taxon>Bacteroidia</taxon>
        <taxon>Bacteroidales</taxon>
        <taxon>Bacteroidaceae</taxon>
        <taxon>Bacteroides</taxon>
    </lineage>
</organism>